<dbReference type="PANTHER" id="PTHR11863">
    <property type="entry name" value="STEROL DESATURASE"/>
    <property type="match status" value="1"/>
</dbReference>
<feature type="transmembrane region" description="Helical" evidence="5">
    <location>
        <begin position="85"/>
        <end position="105"/>
    </location>
</feature>
<proteinExistence type="predicted"/>
<keyword evidence="4 5" id="KW-0472">Membrane</keyword>
<keyword evidence="2 5" id="KW-0812">Transmembrane</keyword>
<gene>
    <name evidence="7" type="ORF">MED297_07951</name>
</gene>
<evidence type="ECO:0000313" key="8">
    <source>
        <dbReference type="Proteomes" id="UP000005953"/>
    </source>
</evidence>
<comment type="caution">
    <text evidence="7">The sequence shown here is derived from an EMBL/GenBank/DDBJ whole genome shotgun (WGS) entry which is preliminary data.</text>
</comment>
<dbReference type="GO" id="GO:0005506">
    <property type="term" value="F:iron ion binding"/>
    <property type="evidence" value="ECO:0007669"/>
    <property type="project" value="InterPro"/>
</dbReference>
<comment type="subcellular location">
    <subcellularLocation>
        <location evidence="1">Membrane</location>
    </subcellularLocation>
</comment>
<evidence type="ECO:0000256" key="2">
    <source>
        <dbReference type="ARBA" id="ARBA00022692"/>
    </source>
</evidence>
<dbReference type="Pfam" id="PF04116">
    <property type="entry name" value="FA_hydroxylase"/>
    <property type="match status" value="1"/>
</dbReference>
<feature type="transmembrane region" description="Helical" evidence="5">
    <location>
        <begin position="12"/>
        <end position="30"/>
    </location>
</feature>
<evidence type="ECO:0000256" key="5">
    <source>
        <dbReference type="SAM" id="Phobius"/>
    </source>
</evidence>
<evidence type="ECO:0000256" key="1">
    <source>
        <dbReference type="ARBA" id="ARBA00004370"/>
    </source>
</evidence>
<dbReference type="OrthoDB" id="9770329at2"/>
<keyword evidence="3 5" id="KW-1133">Transmembrane helix</keyword>
<dbReference type="GO" id="GO:0008610">
    <property type="term" value="P:lipid biosynthetic process"/>
    <property type="evidence" value="ECO:0007669"/>
    <property type="project" value="InterPro"/>
</dbReference>
<feature type="domain" description="Fatty acid hydroxylase" evidence="6">
    <location>
        <begin position="93"/>
        <end position="229"/>
    </location>
</feature>
<evidence type="ECO:0000259" key="6">
    <source>
        <dbReference type="Pfam" id="PF04116"/>
    </source>
</evidence>
<evidence type="ECO:0000313" key="7">
    <source>
        <dbReference type="EMBL" id="EAR10005.1"/>
    </source>
</evidence>
<dbReference type="STRING" id="314283.MED297_07951"/>
<evidence type="ECO:0000256" key="4">
    <source>
        <dbReference type="ARBA" id="ARBA00023136"/>
    </source>
</evidence>
<dbReference type="InterPro" id="IPR006694">
    <property type="entry name" value="Fatty_acid_hydroxylase"/>
</dbReference>
<sequence length="268" mass="31135">MADTLTMHEASIRLIAFISILLLMVVWERLAPRRIQQVSRALRWANNVGLVVLNTVLLRLLFPLAAVGAAVFAEQHQFGLFHYLNTPPAIALVLSVLLLDLLIYFQHRVFHHVPWLWRLHRMHHADQEFDVTTGLRFHPIEILLSMVIKLSAVALLGAPVAAVIIFEIVLNGTALFNHGNVRLPDWLDRRLRWVLVTPDMHRVHHSAEPEETNSNFGFSVSWWDRLFKTYRAETRAGQLKFLIGLHEFRTTKDQRLDQMLLQPFRHHR</sequence>
<keyword evidence="8" id="KW-1185">Reference proteome</keyword>
<name>A4BCS3_9GAMM</name>
<feature type="transmembrane region" description="Helical" evidence="5">
    <location>
        <begin position="51"/>
        <end position="73"/>
    </location>
</feature>
<organism evidence="7 8">
    <name type="scientific">Reinekea blandensis MED297</name>
    <dbReference type="NCBI Taxonomy" id="314283"/>
    <lineage>
        <taxon>Bacteria</taxon>
        <taxon>Pseudomonadati</taxon>
        <taxon>Pseudomonadota</taxon>
        <taxon>Gammaproteobacteria</taxon>
        <taxon>Oceanospirillales</taxon>
        <taxon>Saccharospirillaceae</taxon>
        <taxon>Reinekea</taxon>
    </lineage>
</organism>
<dbReference type="AlphaFoldDB" id="A4BCS3"/>
<dbReference type="GO" id="GO:0016020">
    <property type="term" value="C:membrane"/>
    <property type="evidence" value="ECO:0007669"/>
    <property type="project" value="UniProtKB-SubCell"/>
</dbReference>
<dbReference type="HOGENOM" id="CLU_033631_0_1_6"/>
<evidence type="ECO:0000256" key="3">
    <source>
        <dbReference type="ARBA" id="ARBA00022989"/>
    </source>
</evidence>
<feature type="transmembrane region" description="Helical" evidence="5">
    <location>
        <begin position="146"/>
        <end position="170"/>
    </location>
</feature>
<dbReference type="GO" id="GO:0016491">
    <property type="term" value="F:oxidoreductase activity"/>
    <property type="evidence" value="ECO:0007669"/>
    <property type="project" value="InterPro"/>
</dbReference>
<protein>
    <submittedName>
        <fullName evidence="7">Sterol desaturase</fullName>
    </submittedName>
</protein>
<reference evidence="7 8" key="1">
    <citation type="submission" date="2006-02" db="EMBL/GenBank/DDBJ databases">
        <authorList>
            <person name="Pinhassi J."/>
            <person name="Pedros-Alio C."/>
            <person name="Ferriera S."/>
            <person name="Johnson J."/>
            <person name="Kravitz S."/>
            <person name="Halpern A."/>
            <person name="Remington K."/>
            <person name="Beeson K."/>
            <person name="Tran B."/>
            <person name="Rogers Y.-H."/>
            <person name="Friedman R."/>
            <person name="Venter J.C."/>
        </authorList>
    </citation>
    <scope>NUCLEOTIDE SEQUENCE [LARGE SCALE GENOMIC DNA]</scope>
    <source>
        <strain evidence="7 8">MED297</strain>
    </source>
</reference>
<dbReference type="InterPro" id="IPR050307">
    <property type="entry name" value="Sterol_Desaturase_Related"/>
</dbReference>
<dbReference type="RefSeq" id="WP_008045623.1">
    <property type="nucleotide sequence ID" value="NZ_CH724152.1"/>
</dbReference>
<dbReference type="EMBL" id="AAOE01000006">
    <property type="protein sequence ID" value="EAR10005.1"/>
    <property type="molecule type" value="Genomic_DNA"/>
</dbReference>
<accession>A4BCS3</accession>
<dbReference type="Proteomes" id="UP000005953">
    <property type="component" value="Unassembled WGS sequence"/>
</dbReference>